<name>A0ABX4CUI6_9FLAO</name>
<sequence length="66" mass="7837">MIKIFLIKLFHKITDLYFITQKKTILKNEQNSLKELSNKGLDSDCSLSLWLVDSYMKNLIKEPFEK</sequence>
<accession>A0ABX4CUI6</accession>
<keyword evidence="2" id="KW-1185">Reference proteome</keyword>
<evidence type="ECO:0000313" key="2">
    <source>
        <dbReference type="Proteomes" id="UP000198381"/>
    </source>
</evidence>
<comment type="caution">
    <text evidence="1">The sequence shown here is derived from an EMBL/GenBank/DDBJ whole genome shotgun (WGS) entry which is preliminary data.</text>
</comment>
<organism evidence="1 2">
    <name type="scientific">Flavobacterium plurextorum</name>
    <dbReference type="NCBI Taxonomy" id="1114867"/>
    <lineage>
        <taxon>Bacteria</taxon>
        <taxon>Pseudomonadati</taxon>
        <taxon>Bacteroidota</taxon>
        <taxon>Flavobacteriia</taxon>
        <taxon>Flavobacteriales</taxon>
        <taxon>Flavobacteriaceae</taxon>
        <taxon>Flavobacterium</taxon>
    </lineage>
</organism>
<proteinExistence type="predicted"/>
<evidence type="ECO:0000313" key="1">
    <source>
        <dbReference type="EMBL" id="OXB08394.1"/>
    </source>
</evidence>
<reference evidence="1 2" key="1">
    <citation type="submission" date="2016-11" db="EMBL/GenBank/DDBJ databases">
        <title>Whole genomes of Flavobacteriaceae.</title>
        <authorList>
            <person name="Stine C."/>
            <person name="Li C."/>
            <person name="Tadesse D."/>
        </authorList>
    </citation>
    <scope>NUCLEOTIDE SEQUENCE [LARGE SCALE GENOMIC DNA]</scope>
    <source>
        <strain evidence="1 2">CCUG 60112</strain>
    </source>
</reference>
<protein>
    <submittedName>
        <fullName evidence="1">Uncharacterized protein</fullName>
    </submittedName>
</protein>
<gene>
    <name evidence="1" type="ORF">B0A81_08735</name>
</gene>
<dbReference type="Proteomes" id="UP000198381">
    <property type="component" value="Unassembled WGS sequence"/>
</dbReference>
<dbReference type="EMBL" id="MUHD01000016">
    <property type="protein sequence ID" value="OXB08394.1"/>
    <property type="molecule type" value="Genomic_DNA"/>
</dbReference>